<feature type="signal peptide" evidence="1">
    <location>
        <begin position="1"/>
        <end position="24"/>
    </location>
</feature>
<evidence type="ECO:0000313" key="4">
    <source>
        <dbReference type="Proteomes" id="UP000198838"/>
    </source>
</evidence>
<reference evidence="3 4" key="1">
    <citation type="submission" date="2016-10" db="EMBL/GenBank/DDBJ databases">
        <authorList>
            <person name="de Groot N.N."/>
        </authorList>
    </citation>
    <scope>NUCLEOTIDE SEQUENCE [LARGE SCALE GENOMIC DNA]</scope>
    <source>
        <strain evidence="3 4">DSM 5522</strain>
    </source>
</reference>
<dbReference type="Pfam" id="PF18887">
    <property type="entry name" value="MBG_3"/>
    <property type="match status" value="1"/>
</dbReference>
<name>A0A1I0ZWH7_9FIRM</name>
<organism evidence="3 4">
    <name type="scientific">Acetitomaculum ruminis DSM 5522</name>
    <dbReference type="NCBI Taxonomy" id="1120918"/>
    <lineage>
        <taxon>Bacteria</taxon>
        <taxon>Bacillati</taxon>
        <taxon>Bacillota</taxon>
        <taxon>Clostridia</taxon>
        <taxon>Lachnospirales</taxon>
        <taxon>Lachnospiraceae</taxon>
        <taxon>Acetitomaculum</taxon>
    </lineage>
</organism>
<evidence type="ECO:0000313" key="3">
    <source>
        <dbReference type="EMBL" id="SFB28483.1"/>
    </source>
</evidence>
<sequence>MKKISFKKKISLFLVAILLAQSLANLPCSFFNMPIVVYAADAPTISWMGTASSKANYTGEVLDPAADFVKDTNYEVTSVDADPTVTFEYFTDSSFSAKTSITDSSGAVSEGGAPKNVGTYYIKATVTATNGTASTIGAYTFEIEKATPTITLKSEKKTVTYDGINTFSITADDFTVTGAVHDDNYTPPVVSFDYYSDEECTEANKITDNLPTAKGTYYVKASVEADGNYAAASAKIEVKIVSGKPGSSIVLKSGVATSKEYDALPFEFSKADFNITGTTKEPEFIYYVKKGNTRERLSSAPKDVGEYYCIAFADEDDENDATGELEVEFKITEATPNITWNSTKINRYYSNSLLKITSSFYTITGAEEDKSFSNDLFEDVKFTYYKDEDGTIQTTTSDGAKSVGETPKNAGKYYIKASITPKDSTKNYTGAETRPLIEYEIVSNKATASWKITNATKKFDGTDAYPSDIKIENVSKSGDGAVSFKAYSDEECANEVEHPINAGKYYIVAEVAKSDNSDPAFTKPLVYTITKADQTITWKITKKTHEYNNSDPKYKLDTDYMLAGVANDSNYSGNAKDVTFSYYTNRNLKTQLSSPPSKVGTCYVVASIAESENYEEARTIPLEVEITKATVNFAWSDNPEDYVAFYTGKPIDSKKLHMAKLTNNTGDEFSGDITYSFYKNENDTSPLPNLAAKGNYYVEAKVTVDTDNYEISNPSEITGKKQFTVREELLSMLISNKTVEYTGNPVKTNQAKVCGEDGEIKDSLLGNLSLNYAYYEDENCTKLLSGYPTDKGEYYVQVSLPESEYYTVAPITGKIVIKKATTNINISNPLSVVKIENENDFIDKSELSFTNNDGEKISKVGRSFYFCNYNPSVNNEIGEKVNLPLKEEGEYRVKITVNPTSNYSDGEQIIKLIITNKEATITPKETNYTKVYDGKPISLSRDDFNITPSSLNDVSFKYYTDSSLTNELKQAPSDVGEYYIVATVAGDGTYAKNSTDKFKYTITKSPTTISLKEDAVTVKKHDGTKLSISSNDFDIIGSKGYITIEYFTDDKATNEISAPSEIGNYYVKVSVAADENYEAASDIFGFNIIGTDSEISFKEQTKSKTYDEKVIALSKSDLTIAGSSGEVEFLYYKDAECTEKLDSAPKNAGTYYILAKVASDSTYNEATTREPLVYTIKKAPSTISIESAQYECDDTKHTVKAAIVTGSSGKVTYNYYKDIDCKKRVSTTGCQGEGIFYVIAKVAADTNYEAATSNKATLINVRYDSQISIQSKTVTYNGKKQKVDKALVAGSEGTIRYYYYTDSACKNLISKSGVKDAGTYYVKAVVAAKGKYRKATSTAVIFVIEQKSQTCNIVASNQTVKLSVIKKKKKTFKVSAKATTEVEFSLSSSNSSYFSIDSKTRTITIKKGTPKGIYKLTVEAVAKENNNYKKASSKKTIKIVVK</sequence>
<dbReference type="InterPro" id="IPR043772">
    <property type="entry name" value="MBG_3"/>
</dbReference>
<dbReference type="Proteomes" id="UP000198838">
    <property type="component" value="Unassembled WGS sequence"/>
</dbReference>
<evidence type="ECO:0000259" key="2">
    <source>
        <dbReference type="Pfam" id="PF18887"/>
    </source>
</evidence>
<feature type="chain" id="PRO_5039004297" description="MBG domain-containing protein" evidence="1">
    <location>
        <begin position="25"/>
        <end position="1442"/>
    </location>
</feature>
<evidence type="ECO:0000256" key="1">
    <source>
        <dbReference type="SAM" id="SignalP"/>
    </source>
</evidence>
<dbReference type="EMBL" id="FOJY01000017">
    <property type="protein sequence ID" value="SFB28483.1"/>
    <property type="molecule type" value="Genomic_DNA"/>
</dbReference>
<protein>
    <recommendedName>
        <fullName evidence="2">MBG domain-containing protein</fullName>
    </recommendedName>
</protein>
<keyword evidence="1" id="KW-0732">Signal</keyword>
<proteinExistence type="predicted"/>
<feature type="domain" description="MBG" evidence="2">
    <location>
        <begin position="143"/>
        <end position="186"/>
    </location>
</feature>
<gene>
    <name evidence="3" type="ORF">SAMN05216249_11728</name>
</gene>
<dbReference type="STRING" id="1120918.SAMN05216249_11728"/>
<keyword evidence="4" id="KW-1185">Reference proteome</keyword>
<accession>A0A1I0ZWH7</accession>